<organism evidence="1 2">
    <name type="scientific">Pseudochryseolinea flava</name>
    <dbReference type="NCBI Taxonomy" id="2059302"/>
    <lineage>
        <taxon>Bacteria</taxon>
        <taxon>Pseudomonadati</taxon>
        <taxon>Bacteroidota</taxon>
        <taxon>Cytophagia</taxon>
        <taxon>Cytophagales</taxon>
        <taxon>Fulvivirgaceae</taxon>
        <taxon>Pseudochryseolinea</taxon>
    </lineage>
</organism>
<evidence type="ECO:0000313" key="1">
    <source>
        <dbReference type="EMBL" id="RAW03333.1"/>
    </source>
</evidence>
<reference evidence="1 2" key="1">
    <citation type="submission" date="2018-06" db="EMBL/GenBank/DDBJ databases">
        <title>Chryseolinea flavus sp. nov., a member of the phylum Bacteroidetes isolated from soil.</title>
        <authorList>
            <person name="Li Y."/>
            <person name="Wang J."/>
        </authorList>
    </citation>
    <scope>NUCLEOTIDE SEQUENCE [LARGE SCALE GENOMIC DNA]</scope>
    <source>
        <strain evidence="1 2">SDU1-6</strain>
    </source>
</reference>
<dbReference type="EMBL" id="QMFY01000001">
    <property type="protein sequence ID" value="RAW03333.1"/>
    <property type="molecule type" value="Genomic_DNA"/>
</dbReference>
<protein>
    <submittedName>
        <fullName evidence="1">Nucleoid-associated protein</fullName>
    </submittedName>
</protein>
<name>A0A364Y8U8_9BACT</name>
<dbReference type="Proteomes" id="UP000251889">
    <property type="component" value="Unassembled WGS sequence"/>
</dbReference>
<keyword evidence="2" id="KW-1185">Reference proteome</keyword>
<dbReference type="GO" id="GO:0009295">
    <property type="term" value="C:nucleoid"/>
    <property type="evidence" value="ECO:0007669"/>
    <property type="project" value="InterPro"/>
</dbReference>
<sequence length="344" mass="39887">MIDSSQSTIHHVSVHLVGNAGKQEGLTLSEEPLYLHDEKIHKLLLKYFLSGFNTHEYYEFTFSNDDISLNAVHQFAQRIFSEPDEFHDCSIDIAKHLYASSQHPNIKPGDLYVAYISDIVIGEKLSKGVGIFKCENKETYLRLRNFDLTSDEGMNLSKLDKGCLILEAEEGEGYSILVVDQSNKSEAQFWKQDFLNIKPVADDFHHTQNFMNLTKQYVSDQLDEEFSVSKADQIDLLNRSMDFFKSREQFNKAEFENEVLGNVDVIESFRNFEKTFQTHNPVDMADDFQISVHAVKQQAKVFKTVLKLDKNFHIYIHGNRQLVEKGYDEVMGKHFYKLYFDEES</sequence>
<dbReference type="AlphaFoldDB" id="A0A364Y8U8"/>
<dbReference type="Pfam" id="PF04245">
    <property type="entry name" value="NA37"/>
    <property type="match status" value="1"/>
</dbReference>
<dbReference type="InterPro" id="IPR007358">
    <property type="entry name" value="Nucleoid_associated_NdpA"/>
</dbReference>
<proteinExistence type="predicted"/>
<accession>A0A364Y8U8</accession>
<evidence type="ECO:0000313" key="2">
    <source>
        <dbReference type="Proteomes" id="UP000251889"/>
    </source>
</evidence>
<gene>
    <name evidence="1" type="ORF">DQQ10_04410</name>
</gene>
<comment type="caution">
    <text evidence="1">The sequence shown here is derived from an EMBL/GenBank/DDBJ whole genome shotgun (WGS) entry which is preliminary data.</text>
</comment>
<dbReference type="RefSeq" id="WP_112745548.1">
    <property type="nucleotide sequence ID" value="NZ_QMFY01000001.1"/>
</dbReference>
<dbReference type="OrthoDB" id="9153118at2"/>